<proteinExistence type="predicted"/>
<dbReference type="AlphaFoldDB" id="A0A6J6RZ57"/>
<reference evidence="1" key="1">
    <citation type="submission" date="2020-05" db="EMBL/GenBank/DDBJ databases">
        <authorList>
            <person name="Chiriac C."/>
            <person name="Salcher M."/>
            <person name="Ghai R."/>
            <person name="Kavagutti S V."/>
        </authorList>
    </citation>
    <scope>NUCLEOTIDE SEQUENCE</scope>
</reference>
<dbReference type="PROSITE" id="PS51318">
    <property type="entry name" value="TAT"/>
    <property type="match status" value="1"/>
</dbReference>
<gene>
    <name evidence="1" type="ORF">UFOPK2579_02383</name>
</gene>
<organism evidence="1">
    <name type="scientific">freshwater metagenome</name>
    <dbReference type="NCBI Taxonomy" id="449393"/>
    <lineage>
        <taxon>unclassified sequences</taxon>
        <taxon>metagenomes</taxon>
        <taxon>ecological metagenomes</taxon>
    </lineage>
</organism>
<dbReference type="InterPro" id="IPR006311">
    <property type="entry name" value="TAT_signal"/>
</dbReference>
<sequence length="84" mass="8673">MSETSRRNLIAVAGAGAAVGTVALASGSASAATARPKPGQARESVVAYIEDHASDRLRLMVGEREVVVRDRDLITRILNAAGGN</sequence>
<evidence type="ECO:0000313" key="1">
    <source>
        <dbReference type="EMBL" id="CAB4727588.1"/>
    </source>
</evidence>
<accession>A0A6J6RZ57</accession>
<dbReference type="EMBL" id="CAEZXR010000349">
    <property type="protein sequence ID" value="CAB4727588.1"/>
    <property type="molecule type" value="Genomic_DNA"/>
</dbReference>
<name>A0A6J6RZ57_9ZZZZ</name>
<protein>
    <submittedName>
        <fullName evidence="1">Unannotated protein</fullName>
    </submittedName>
</protein>